<name>A0A8S5SKV7_9VIRU</name>
<evidence type="ECO:0000313" key="1">
    <source>
        <dbReference type="EMBL" id="DAF51598.1"/>
    </source>
</evidence>
<dbReference type="SUPFAM" id="SSF56563">
    <property type="entry name" value="Major capsid protein gp5"/>
    <property type="match status" value="1"/>
</dbReference>
<protein>
    <submittedName>
        <fullName evidence="1">Major capsid protein</fullName>
    </submittedName>
</protein>
<sequence>MANEARTLFQPELVADLLNKVKGKSTLAKLSGQIPISFVGNEMMTFSMDNEVDVVAENGKKTEGGIKFEPVKMIPIKLEYGARISDEFLYASEEKQLDVLRAFNDGFSAKVARGLDICAFHGLNPRTKTASGVIGTNNFDSLVTQQVAYAAANADDNLDAAIALVDGSEGDVTGFAFSKTFGAAMSKIKANGITLYPEFRFGGNPEAFAGRISDTNNTVNFATSKVHAYVGDFANAFKWGIAKEIPLEVIQYGDPDNSGKDLKGYNQVYLRSEIYIGWGILVPEFFAKIKEA</sequence>
<accession>A0A8S5SKV7</accession>
<dbReference type="EMBL" id="BK032618">
    <property type="protein sequence ID" value="DAF51598.1"/>
    <property type="molecule type" value="Genomic_DNA"/>
</dbReference>
<organism evidence="1">
    <name type="scientific">Phage sp. ctgh419</name>
    <dbReference type="NCBI Taxonomy" id="2828009"/>
    <lineage>
        <taxon>Viruses</taxon>
    </lineage>
</organism>
<reference evidence="1" key="1">
    <citation type="journal article" date="2021" name="Proc. Natl. Acad. Sci. U.S.A.">
        <title>A Catalog of Tens of Thousands of Viruses from Human Metagenomes Reveals Hidden Associations with Chronic Diseases.</title>
        <authorList>
            <person name="Tisza M.J."/>
            <person name="Buck C.B."/>
        </authorList>
    </citation>
    <scope>NUCLEOTIDE SEQUENCE</scope>
    <source>
        <strain evidence="1">Ctgh419</strain>
    </source>
</reference>
<proteinExistence type="predicted"/>